<feature type="coiled-coil region" evidence="3">
    <location>
        <begin position="711"/>
        <end position="754"/>
    </location>
</feature>
<keyword evidence="3" id="KW-0175">Coiled coil</keyword>
<dbReference type="PANTHER" id="PTHR23180">
    <property type="entry name" value="CENTAURIN/ARF"/>
    <property type="match status" value="1"/>
</dbReference>
<accession>A0A8K0D223</accession>
<dbReference type="PANTHER" id="PTHR23180:SF160">
    <property type="entry name" value="ADP-RIBOSYLATION FACTOR GTPASE-ACTIVATING PROTEIN EFFECTOR PROTEIN 1"/>
    <property type="match status" value="1"/>
</dbReference>
<feature type="region of interest" description="Disordered" evidence="4">
    <location>
        <begin position="842"/>
        <end position="888"/>
    </location>
</feature>
<feature type="domain" description="PH" evidence="5">
    <location>
        <begin position="9"/>
        <end position="108"/>
    </location>
</feature>
<reference evidence="6" key="1">
    <citation type="submission" date="2019-08" db="EMBL/GenBank/DDBJ databases">
        <title>The genome of the North American firefly Photinus pyralis.</title>
        <authorList>
            <consortium name="Photinus pyralis genome working group"/>
            <person name="Fallon T.R."/>
            <person name="Sander Lower S.E."/>
            <person name="Weng J.-K."/>
        </authorList>
    </citation>
    <scope>NUCLEOTIDE SEQUENCE</scope>
    <source>
        <strain evidence="6">TRF0915ILg1</strain>
        <tissue evidence="6">Whole body</tissue>
    </source>
</reference>
<feature type="coiled-coil region" evidence="3">
    <location>
        <begin position="582"/>
        <end position="616"/>
    </location>
</feature>
<dbReference type="Pfam" id="PF00169">
    <property type="entry name" value="PH"/>
    <property type="match status" value="1"/>
</dbReference>
<dbReference type="GO" id="GO:0046872">
    <property type="term" value="F:metal ion binding"/>
    <property type="evidence" value="ECO:0007669"/>
    <property type="project" value="UniProtKB-KW"/>
</dbReference>
<evidence type="ECO:0000256" key="1">
    <source>
        <dbReference type="ARBA" id="ARBA00022723"/>
    </source>
</evidence>
<dbReference type="InterPro" id="IPR011993">
    <property type="entry name" value="PH-like_dom_sf"/>
</dbReference>
<dbReference type="PROSITE" id="PS50003">
    <property type="entry name" value="PH_DOMAIN"/>
    <property type="match status" value="1"/>
</dbReference>
<organism evidence="6 7">
    <name type="scientific">Ignelater luminosus</name>
    <name type="common">Cucubano</name>
    <name type="synonym">Pyrophorus luminosus</name>
    <dbReference type="NCBI Taxonomy" id="2038154"/>
    <lineage>
        <taxon>Eukaryota</taxon>
        <taxon>Metazoa</taxon>
        <taxon>Ecdysozoa</taxon>
        <taxon>Arthropoda</taxon>
        <taxon>Hexapoda</taxon>
        <taxon>Insecta</taxon>
        <taxon>Pterygota</taxon>
        <taxon>Neoptera</taxon>
        <taxon>Endopterygota</taxon>
        <taxon>Coleoptera</taxon>
        <taxon>Polyphaga</taxon>
        <taxon>Elateriformia</taxon>
        <taxon>Elateroidea</taxon>
        <taxon>Elateridae</taxon>
        <taxon>Agrypninae</taxon>
        <taxon>Pyrophorini</taxon>
        <taxon>Ignelater</taxon>
    </lineage>
</organism>
<dbReference type="Gene3D" id="2.30.29.30">
    <property type="entry name" value="Pleckstrin-homology domain (PH domain)/Phosphotyrosine-binding domain (PTB)"/>
    <property type="match status" value="1"/>
</dbReference>
<dbReference type="EMBL" id="VTPC01006256">
    <property type="protein sequence ID" value="KAF2895083.1"/>
    <property type="molecule type" value="Genomic_DNA"/>
</dbReference>
<dbReference type="CDD" id="cd00821">
    <property type="entry name" value="PH"/>
    <property type="match status" value="1"/>
</dbReference>
<evidence type="ECO:0000256" key="2">
    <source>
        <dbReference type="ARBA" id="ARBA00022833"/>
    </source>
</evidence>
<evidence type="ECO:0000313" key="7">
    <source>
        <dbReference type="Proteomes" id="UP000801492"/>
    </source>
</evidence>
<sequence>MANINTHPVVKISGYLEKKAKLRIGSPWKKYWFVLEGRLLLYYRSKDEYETLSPCKGSINLCPPCNVKPALSAACVFQIECRASTVTLRAESRQEQERWMQALLAAIAQSKSSPSRMSHFRYSLDDLPMSAAEDKKSGHLLSRQNTMPHRISSSPKPKRNSKSTIIERLQNIGAQTYGGSLNTITKLANKDQSEEKRKDVSKDSEASQEITYEEDKDQVNNNKSGSEKQLLPKPPHKSSSSERIQNLFTENEQYSIIQEENSIDLRLDEQTTRLENPEKVKSLIVENDQYVINSNENKPLEIKENISENKKKKSFMLENDQYIYLEEEKTTNEEASFIRSKEIRRTEHLYERISNDSSISEYSRNSKGKQNSLYERISGSSTNSDTHVNKVNAQYSVVHKDGTKQKTKTRKSVQENEYSVPVIDHNKNTLLVDNDQYIPTIDDKSNDNEYSDGLIYTPEYSEYAAIDKTKELEDLYEDPDHIKKQQTENSTLYQDIEPVLPPRPDYKRLESSEETSSQSSSNEGKKSKHRFKLLSHIMKSDKKSEGKPKTKRRATSFLNKMWRRKAKSLDSEDDITYETVDYEIIEKQIEKDRNDLEMLQELQKILEARKNLLQVKLNSSETKGEKPNQPTESKVQPIVEVKEEESLDIRSARTVEEIRPSLPPRQSQSLSPYHDVPQNNQAVNNICDNKNVLIENSANSSTEDNNKDSNINKLTKNIKTIDDILKDLDEEKDIRESRQKVRQLIEKFNDIQNDDEVVLRKKSKTEISKSRSDTKLLQTLKRDNLSDKANRESDELTILLEELSKVTCAPVLTPGVTSSLVNPMLTDDEWLQLIPIRRRRLSDPDYDVPRPHRSLQLHGSTKQVQDNPIPATRFFGPILPPSSTDENM</sequence>
<gene>
    <name evidence="6" type="ORF">ILUMI_11088</name>
</gene>
<dbReference type="GO" id="GO:0005096">
    <property type="term" value="F:GTPase activator activity"/>
    <property type="evidence" value="ECO:0007669"/>
    <property type="project" value="InterPro"/>
</dbReference>
<name>A0A8K0D223_IGNLU</name>
<dbReference type="OrthoDB" id="2157866at2759"/>
<dbReference type="InterPro" id="IPR045258">
    <property type="entry name" value="ACAP1/2/3-like"/>
</dbReference>
<comment type="caution">
    <text evidence="6">The sequence shown here is derived from an EMBL/GenBank/DDBJ whole genome shotgun (WGS) entry which is preliminary data.</text>
</comment>
<dbReference type="Proteomes" id="UP000801492">
    <property type="component" value="Unassembled WGS sequence"/>
</dbReference>
<protein>
    <recommendedName>
        <fullName evidence="5">PH domain-containing protein</fullName>
    </recommendedName>
</protein>
<dbReference type="SMART" id="SM00233">
    <property type="entry name" value="PH"/>
    <property type="match status" value="1"/>
</dbReference>
<dbReference type="InterPro" id="IPR001849">
    <property type="entry name" value="PH_domain"/>
</dbReference>
<feature type="compositionally biased region" description="Basic and acidic residues" evidence="4">
    <location>
        <begin position="188"/>
        <end position="205"/>
    </location>
</feature>
<keyword evidence="7" id="KW-1185">Reference proteome</keyword>
<evidence type="ECO:0000256" key="3">
    <source>
        <dbReference type="SAM" id="Coils"/>
    </source>
</evidence>
<feature type="region of interest" description="Disordered" evidence="4">
    <location>
        <begin position="483"/>
        <end position="530"/>
    </location>
</feature>
<feature type="region of interest" description="Disordered" evidence="4">
    <location>
        <begin position="653"/>
        <end position="681"/>
    </location>
</feature>
<evidence type="ECO:0000256" key="4">
    <source>
        <dbReference type="SAM" id="MobiDB-lite"/>
    </source>
</evidence>
<keyword evidence="2" id="KW-0862">Zinc</keyword>
<proteinExistence type="predicted"/>
<feature type="region of interest" description="Disordered" evidence="4">
    <location>
        <begin position="134"/>
        <end position="162"/>
    </location>
</feature>
<dbReference type="AlphaFoldDB" id="A0A8K0D223"/>
<evidence type="ECO:0000259" key="5">
    <source>
        <dbReference type="PROSITE" id="PS50003"/>
    </source>
</evidence>
<dbReference type="SUPFAM" id="SSF50729">
    <property type="entry name" value="PH domain-like"/>
    <property type="match status" value="1"/>
</dbReference>
<feature type="region of interest" description="Disordered" evidence="4">
    <location>
        <begin position="188"/>
        <end position="242"/>
    </location>
</feature>
<feature type="compositionally biased region" description="Polar residues" evidence="4">
    <location>
        <begin position="857"/>
        <end position="866"/>
    </location>
</feature>
<evidence type="ECO:0000313" key="6">
    <source>
        <dbReference type="EMBL" id="KAF2895083.1"/>
    </source>
</evidence>
<keyword evidence="1" id="KW-0479">Metal-binding</keyword>